<name>A0A399FZN0_9ACTN</name>
<evidence type="ECO:0000256" key="1">
    <source>
        <dbReference type="ARBA" id="ARBA00004496"/>
    </source>
</evidence>
<evidence type="ECO:0000313" key="7">
    <source>
        <dbReference type="Proteomes" id="UP000265719"/>
    </source>
</evidence>
<dbReference type="AlphaFoldDB" id="A0A399FZN0"/>
<evidence type="ECO:0000313" key="6">
    <source>
        <dbReference type="EMBL" id="UOE21423.1"/>
    </source>
</evidence>
<gene>
    <name evidence="6" type="ORF">NI17_010075</name>
</gene>
<accession>A0A399FZN0</accession>
<evidence type="ECO:0000256" key="4">
    <source>
        <dbReference type="ARBA" id="ARBA00023118"/>
    </source>
</evidence>
<keyword evidence="4" id="KW-0051">Antiviral defense</keyword>
<evidence type="ECO:0000256" key="5">
    <source>
        <dbReference type="ARBA" id="ARBA00030001"/>
    </source>
</evidence>
<keyword evidence="7" id="KW-1185">Reference proteome</keyword>
<protein>
    <recommendedName>
        <fullName evidence="5">CRISPR type III-B/RAMP module-associated protein Cmr5</fullName>
    </recommendedName>
</protein>
<reference evidence="6" key="1">
    <citation type="submission" date="2020-10" db="EMBL/GenBank/DDBJ databases">
        <title>De novo genome project of the cellulose decomposer Thermobifida halotolerans type strain.</title>
        <authorList>
            <person name="Nagy I."/>
            <person name="Horvath B."/>
            <person name="Kukolya J."/>
            <person name="Nagy I."/>
            <person name="Orsini M."/>
        </authorList>
    </citation>
    <scope>NUCLEOTIDE SEQUENCE</scope>
    <source>
        <strain evidence="6">DSM 44931</strain>
    </source>
</reference>
<dbReference type="Gene3D" id="1.10.520.30">
    <property type="entry name" value="AF1862-like domain"/>
    <property type="match status" value="1"/>
</dbReference>
<dbReference type="InterPro" id="IPR023101">
    <property type="entry name" value="AF1862-like_dom_sf"/>
</dbReference>
<dbReference type="KEGG" id="thao:NI17_010075"/>
<proteinExistence type="inferred from homology"/>
<dbReference type="GO" id="GO:0005737">
    <property type="term" value="C:cytoplasm"/>
    <property type="evidence" value="ECO:0007669"/>
    <property type="project" value="UniProtKB-SubCell"/>
</dbReference>
<dbReference type="OrthoDB" id="3430921at2"/>
<dbReference type="Proteomes" id="UP000265719">
    <property type="component" value="Chromosome"/>
</dbReference>
<organism evidence="6 7">
    <name type="scientific">Thermobifida halotolerans</name>
    <dbReference type="NCBI Taxonomy" id="483545"/>
    <lineage>
        <taxon>Bacteria</taxon>
        <taxon>Bacillati</taxon>
        <taxon>Actinomycetota</taxon>
        <taxon>Actinomycetes</taxon>
        <taxon>Streptosporangiales</taxon>
        <taxon>Nocardiopsidaceae</taxon>
        <taxon>Thermobifida</taxon>
    </lineage>
</organism>
<dbReference type="InterPro" id="IPR010160">
    <property type="entry name" value="CRISPR-assoc_prot_Cmr5"/>
</dbReference>
<comment type="subcellular location">
    <subcellularLocation>
        <location evidence="1">Cytoplasm</location>
    </subcellularLocation>
</comment>
<keyword evidence="3" id="KW-0963">Cytoplasm</keyword>
<sequence>MHRLDQGMATTAAELLPEVPPEHAKELRTRFRQLPVQLHTSGLAATYAFLAARSKADDTDRLKRAYAEVAQLIRRRLADQGLLPPGLRTVPAPEVHRKVLAELGGMDTDRYARASAETALLFSWLRRLADAVYAEERT</sequence>
<dbReference type="EMBL" id="CP063196">
    <property type="protein sequence ID" value="UOE21423.1"/>
    <property type="molecule type" value="Genomic_DNA"/>
</dbReference>
<dbReference type="Pfam" id="PF09701">
    <property type="entry name" value="Cas_Cmr5"/>
    <property type="match status" value="1"/>
</dbReference>
<evidence type="ECO:0000256" key="2">
    <source>
        <dbReference type="ARBA" id="ARBA00006161"/>
    </source>
</evidence>
<comment type="similarity">
    <text evidence="2">Belongs to the CRISPR system Cmr5 family.</text>
</comment>
<dbReference type="GO" id="GO:0051607">
    <property type="term" value="P:defense response to virus"/>
    <property type="evidence" value="ECO:0007669"/>
    <property type="project" value="UniProtKB-KW"/>
</dbReference>
<dbReference type="SUPFAM" id="SSF158568">
    <property type="entry name" value="AF1862-like"/>
    <property type="match status" value="1"/>
</dbReference>
<dbReference type="RefSeq" id="WP_068693757.1">
    <property type="nucleotide sequence ID" value="NZ_CP063196.1"/>
</dbReference>
<evidence type="ECO:0000256" key="3">
    <source>
        <dbReference type="ARBA" id="ARBA00022490"/>
    </source>
</evidence>